<name>R7YNJ2_CONA1</name>
<gene>
    <name evidence="2" type="ORF">W97_02611</name>
</gene>
<dbReference type="RefSeq" id="XP_007778701.1">
    <property type="nucleotide sequence ID" value="XM_007780511.1"/>
</dbReference>
<dbReference type="OrthoDB" id="271862at2759"/>
<keyword evidence="3" id="KW-1185">Reference proteome</keyword>
<feature type="compositionally biased region" description="Basic and acidic residues" evidence="1">
    <location>
        <begin position="105"/>
        <end position="114"/>
    </location>
</feature>
<proteinExistence type="predicted"/>
<protein>
    <submittedName>
        <fullName evidence="2">Uncharacterized protein</fullName>
    </submittedName>
</protein>
<reference evidence="3" key="1">
    <citation type="submission" date="2012-06" db="EMBL/GenBank/DDBJ databases">
        <title>The genome sequence of Coniosporium apollinis CBS 100218.</title>
        <authorList>
            <consortium name="The Broad Institute Genome Sequencing Platform"/>
            <person name="Cuomo C."/>
            <person name="Gorbushina A."/>
            <person name="Noack S."/>
            <person name="Walker B."/>
            <person name="Young S.K."/>
            <person name="Zeng Q."/>
            <person name="Gargeya S."/>
            <person name="Fitzgerald M."/>
            <person name="Haas B."/>
            <person name="Abouelleil A."/>
            <person name="Alvarado L."/>
            <person name="Arachchi H.M."/>
            <person name="Berlin A.M."/>
            <person name="Chapman S.B."/>
            <person name="Goldberg J."/>
            <person name="Griggs A."/>
            <person name="Gujja S."/>
            <person name="Hansen M."/>
            <person name="Howarth C."/>
            <person name="Imamovic A."/>
            <person name="Larimer J."/>
            <person name="McCowan C."/>
            <person name="Montmayeur A."/>
            <person name="Murphy C."/>
            <person name="Neiman D."/>
            <person name="Pearson M."/>
            <person name="Priest M."/>
            <person name="Roberts A."/>
            <person name="Saif S."/>
            <person name="Shea T."/>
            <person name="Sisk P."/>
            <person name="Sykes S."/>
            <person name="Wortman J."/>
            <person name="Nusbaum C."/>
            <person name="Birren B."/>
        </authorList>
    </citation>
    <scope>NUCLEOTIDE SEQUENCE [LARGE SCALE GENOMIC DNA]</scope>
    <source>
        <strain evidence="3">CBS 100218</strain>
    </source>
</reference>
<sequence>MFLTSAGVLLHCAHEVSRRVLENYARSPGGGEDDALNGLRHVQIPQRDAAQTPVKRPVGANASSPAPPPGTPVNLSFNVPSSSNVAGPEMGDIIHASSGGFSRWAHPEGTEEGTRLFGKRQSSREAIV</sequence>
<accession>R7YNJ2</accession>
<dbReference type="EMBL" id="JH767563">
    <property type="protein sequence ID" value="EON63384.1"/>
    <property type="molecule type" value="Genomic_DNA"/>
</dbReference>
<evidence type="ECO:0000313" key="2">
    <source>
        <dbReference type="EMBL" id="EON63384.1"/>
    </source>
</evidence>
<organism evidence="2 3">
    <name type="scientific">Coniosporium apollinis (strain CBS 100218)</name>
    <name type="common">Rock-inhabiting black yeast</name>
    <dbReference type="NCBI Taxonomy" id="1168221"/>
    <lineage>
        <taxon>Eukaryota</taxon>
        <taxon>Fungi</taxon>
        <taxon>Dikarya</taxon>
        <taxon>Ascomycota</taxon>
        <taxon>Pezizomycotina</taxon>
        <taxon>Dothideomycetes</taxon>
        <taxon>Dothideomycetes incertae sedis</taxon>
        <taxon>Coniosporium</taxon>
    </lineage>
</organism>
<evidence type="ECO:0000313" key="3">
    <source>
        <dbReference type="Proteomes" id="UP000016924"/>
    </source>
</evidence>
<dbReference type="AlphaFoldDB" id="R7YNJ2"/>
<evidence type="ECO:0000256" key="1">
    <source>
        <dbReference type="SAM" id="MobiDB-lite"/>
    </source>
</evidence>
<dbReference type="GeneID" id="19899922"/>
<feature type="region of interest" description="Disordered" evidence="1">
    <location>
        <begin position="25"/>
        <end position="80"/>
    </location>
</feature>
<dbReference type="Proteomes" id="UP000016924">
    <property type="component" value="Unassembled WGS sequence"/>
</dbReference>
<dbReference type="HOGENOM" id="CLU_1959456_0_0_1"/>
<dbReference type="STRING" id="1168221.R7YNJ2"/>
<feature type="region of interest" description="Disordered" evidence="1">
    <location>
        <begin position="98"/>
        <end position="128"/>
    </location>
</feature>